<organism evidence="3 4">
    <name type="scientific">Saprolegnia diclina (strain VS20)</name>
    <dbReference type="NCBI Taxonomy" id="1156394"/>
    <lineage>
        <taxon>Eukaryota</taxon>
        <taxon>Sar</taxon>
        <taxon>Stramenopiles</taxon>
        <taxon>Oomycota</taxon>
        <taxon>Saprolegniomycetes</taxon>
        <taxon>Saprolegniales</taxon>
        <taxon>Saprolegniaceae</taxon>
        <taxon>Saprolegnia</taxon>
    </lineage>
</organism>
<proteinExistence type="predicted"/>
<evidence type="ECO:0000313" key="3">
    <source>
        <dbReference type="EMBL" id="EQC37445.1"/>
    </source>
</evidence>
<dbReference type="AlphaFoldDB" id="T0QTX8"/>
<keyword evidence="2" id="KW-0732">Signal</keyword>
<feature type="signal peptide" evidence="2">
    <location>
        <begin position="1"/>
        <end position="19"/>
    </location>
</feature>
<reference evidence="3 4" key="1">
    <citation type="submission" date="2012-04" db="EMBL/GenBank/DDBJ databases">
        <title>The Genome Sequence of Saprolegnia declina VS20.</title>
        <authorList>
            <consortium name="The Broad Institute Genome Sequencing Platform"/>
            <person name="Russ C."/>
            <person name="Nusbaum C."/>
            <person name="Tyler B."/>
            <person name="van West P."/>
            <person name="Dieguez-Uribeondo J."/>
            <person name="de Bruijn I."/>
            <person name="Tripathy S."/>
            <person name="Jiang R."/>
            <person name="Young S.K."/>
            <person name="Zeng Q."/>
            <person name="Gargeya S."/>
            <person name="Fitzgerald M."/>
            <person name="Haas B."/>
            <person name="Abouelleil A."/>
            <person name="Alvarado L."/>
            <person name="Arachchi H.M."/>
            <person name="Berlin A."/>
            <person name="Chapman S.B."/>
            <person name="Goldberg J."/>
            <person name="Griggs A."/>
            <person name="Gujja S."/>
            <person name="Hansen M."/>
            <person name="Howarth C."/>
            <person name="Imamovic A."/>
            <person name="Larimer J."/>
            <person name="McCowen C."/>
            <person name="Montmayeur A."/>
            <person name="Murphy C."/>
            <person name="Neiman D."/>
            <person name="Pearson M."/>
            <person name="Priest M."/>
            <person name="Roberts A."/>
            <person name="Saif S."/>
            <person name="Shea T."/>
            <person name="Sisk P."/>
            <person name="Sykes S."/>
            <person name="Wortman J."/>
            <person name="Nusbaum C."/>
            <person name="Birren B."/>
        </authorList>
    </citation>
    <scope>NUCLEOTIDE SEQUENCE [LARGE SCALE GENOMIC DNA]</scope>
    <source>
        <strain evidence="3 4">VS20</strain>
    </source>
</reference>
<evidence type="ECO:0000313" key="4">
    <source>
        <dbReference type="Proteomes" id="UP000030762"/>
    </source>
</evidence>
<dbReference type="Gene3D" id="3.40.720.10">
    <property type="entry name" value="Alkaline Phosphatase, subunit A"/>
    <property type="match status" value="2"/>
</dbReference>
<dbReference type="EMBL" id="JH767144">
    <property type="protein sequence ID" value="EQC37445.1"/>
    <property type="molecule type" value="Genomic_DNA"/>
</dbReference>
<dbReference type="STRING" id="1156394.T0QTX8"/>
<keyword evidence="1" id="KW-0472">Membrane</keyword>
<evidence type="ECO:0000256" key="1">
    <source>
        <dbReference type="SAM" id="Phobius"/>
    </source>
</evidence>
<dbReference type="SUPFAM" id="SSF53649">
    <property type="entry name" value="Alkaline phosphatase-like"/>
    <property type="match status" value="1"/>
</dbReference>
<protein>
    <submittedName>
        <fullName evidence="3">Uncharacterized protein</fullName>
    </submittedName>
</protein>
<dbReference type="GeneID" id="19945775"/>
<dbReference type="PANTHER" id="PTHR10151">
    <property type="entry name" value="ECTONUCLEOTIDE PYROPHOSPHATASE/PHOSPHODIESTERASE"/>
    <property type="match status" value="1"/>
</dbReference>
<dbReference type="eggNOG" id="ENOG502S88T">
    <property type="taxonomic scope" value="Eukaryota"/>
</dbReference>
<name>T0QTX8_SAPDV</name>
<sequence>MGFRAHLVLVMLVVANAVAKDASGFGLAQHVVLFGLDGLDVRCLHQALDNGLAPHMHYLRSHGVYTDSARNNRPAVSLPNWATIFYGASVMFHGVTSNAWTYCAPSNHSLGMSSILPPCVVYPDLFSVTKQQLPDASTAMLYTWPSLDAILPPKVVNIDTHAYFASDATCNMTLDASRNATDAAIAILSNASTIPEVLFLYLDEVDNCAHEASCFSDIGQAAIASMDANIGAVLKAVKSAGAWNSTVFFLVSDHGRNEDGVDHGDVSPTNEQVQWAVFGHGLSSGSRELKSAISIEDTAPTIAHVLGFASPLEWHGRVVDEVFLEANESLYTAAKSAWNLCLMQSCAPLDDEGTSGAPSSSEDINWVLGLTSTAVLVLALGLALCIRFYSPRSGYDAI</sequence>
<dbReference type="OrthoDB" id="415411at2759"/>
<dbReference type="GO" id="GO:0016787">
    <property type="term" value="F:hydrolase activity"/>
    <property type="evidence" value="ECO:0007669"/>
    <property type="project" value="UniProtKB-ARBA"/>
</dbReference>
<gene>
    <name evidence="3" type="ORF">SDRG_05048</name>
</gene>
<accession>T0QTX8</accession>
<keyword evidence="4" id="KW-1185">Reference proteome</keyword>
<keyword evidence="1" id="KW-0812">Transmembrane</keyword>
<dbReference type="Pfam" id="PF01663">
    <property type="entry name" value="Phosphodiest"/>
    <property type="match status" value="1"/>
</dbReference>
<evidence type="ECO:0000256" key="2">
    <source>
        <dbReference type="SAM" id="SignalP"/>
    </source>
</evidence>
<feature type="chain" id="PRO_5004570005" evidence="2">
    <location>
        <begin position="20"/>
        <end position="398"/>
    </location>
</feature>
<keyword evidence="1" id="KW-1133">Transmembrane helix</keyword>
<feature type="transmembrane region" description="Helical" evidence="1">
    <location>
        <begin position="366"/>
        <end position="389"/>
    </location>
</feature>
<dbReference type="RefSeq" id="XP_008608965.1">
    <property type="nucleotide sequence ID" value="XM_008610743.1"/>
</dbReference>
<dbReference type="InterPro" id="IPR017850">
    <property type="entry name" value="Alkaline_phosphatase_core_sf"/>
</dbReference>
<dbReference type="OMA" id="NWTSHLT"/>
<dbReference type="PANTHER" id="PTHR10151:SF120">
    <property type="entry name" value="BIS(5'-ADENOSYL)-TRIPHOSPHATASE"/>
    <property type="match status" value="1"/>
</dbReference>
<dbReference type="VEuPathDB" id="FungiDB:SDRG_05048"/>
<dbReference type="InParanoid" id="T0QTX8"/>
<dbReference type="InterPro" id="IPR002591">
    <property type="entry name" value="Phosphodiest/P_Trfase"/>
</dbReference>
<dbReference type="Proteomes" id="UP000030762">
    <property type="component" value="Unassembled WGS sequence"/>
</dbReference>